<dbReference type="InterPro" id="IPR002110">
    <property type="entry name" value="Ankyrin_rpt"/>
</dbReference>
<evidence type="ECO:0000256" key="1">
    <source>
        <dbReference type="ARBA" id="ARBA00022737"/>
    </source>
</evidence>
<dbReference type="PANTHER" id="PTHR24198:SF165">
    <property type="entry name" value="ANKYRIN REPEAT-CONTAINING PROTEIN-RELATED"/>
    <property type="match status" value="1"/>
</dbReference>
<evidence type="ECO:0000256" key="4">
    <source>
        <dbReference type="SAM" id="MobiDB-lite"/>
    </source>
</evidence>
<feature type="repeat" description="ANK" evidence="3">
    <location>
        <begin position="348"/>
        <end position="380"/>
    </location>
</feature>
<dbReference type="STRING" id="5514.A0A395RJF7"/>
<feature type="compositionally biased region" description="Polar residues" evidence="4">
    <location>
        <begin position="182"/>
        <end position="195"/>
    </location>
</feature>
<organism evidence="5 6">
    <name type="scientific">Fusarium sporotrichioides</name>
    <dbReference type="NCBI Taxonomy" id="5514"/>
    <lineage>
        <taxon>Eukaryota</taxon>
        <taxon>Fungi</taxon>
        <taxon>Dikarya</taxon>
        <taxon>Ascomycota</taxon>
        <taxon>Pezizomycotina</taxon>
        <taxon>Sordariomycetes</taxon>
        <taxon>Hypocreomycetidae</taxon>
        <taxon>Hypocreales</taxon>
        <taxon>Nectriaceae</taxon>
        <taxon>Fusarium</taxon>
    </lineage>
</organism>
<dbReference type="InterPro" id="IPR036770">
    <property type="entry name" value="Ankyrin_rpt-contain_sf"/>
</dbReference>
<dbReference type="Gene3D" id="1.25.40.20">
    <property type="entry name" value="Ankyrin repeat-containing domain"/>
    <property type="match status" value="1"/>
</dbReference>
<dbReference type="AlphaFoldDB" id="A0A395RJF7"/>
<dbReference type="Proteomes" id="UP000266152">
    <property type="component" value="Unassembled WGS sequence"/>
</dbReference>
<evidence type="ECO:0000313" key="5">
    <source>
        <dbReference type="EMBL" id="RGP60193.1"/>
    </source>
</evidence>
<dbReference type="Pfam" id="PF13637">
    <property type="entry name" value="Ank_4"/>
    <property type="match status" value="1"/>
</dbReference>
<sequence length="583" mass="64246">MSGPDIAGLAITATHMCSNLATSLYSIFREVKNASEDAKIIQDTLVSLHTRLAMIQNLFNSQSTVQDPKVKECGDLIFGVLERIENDLTTLCEKLQLEKILLADGSARLQAWYVVRRRFSNDDIKSLKERLSTSENHLQTQFLMLLTVMQCKTENGLTVVQSFLERLLRDTTATQHRKKPSTSRSGSVDNLRGNNSDLSYDDAVETWRAGSQHWIESIKDYSLEEGRSSTRIPSIMDVQLDDDDSAPTDEDSSRGLLPSTPLSTVIETAEETLSDQDQKEVLGWCKKQGYIVDTPNFSCDISDVTSPGTLKGVSPIHNAIKTGDTDILRKMLSWPDCNPNVRLQTGREDATPLLLACSERNKEAVCLLLDSKAEAHSRDSTGKTALHLCQGSKGEGTGIAKLLLQGPKAEFIDIDARDQFGKTAAHIAARIGDVEMLKYLFLETDGKKSADPNARQQDGSTALMVALRSENASTKNKKRIIDLLVNSTDLDIQNTKNENLMKIAKSAGDKEAYEYLKKHMSPSRAGSRRESNASTAVSRPSTQIPGDICTGCPKHCTEVNDRAGQDHYGDYQVLVYIEPKGAA</sequence>
<dbReference type="SMART" id="SM00248">
    <property type="entry name" value="ANK"/>
    <property type="match status" value="4"/>
</dbReference>
<evidence type="ECO:0000256" key="2">
    <source>
        <dbReference type="ARBA" id="ARBA00023043"/>
    </source>
</evidence>
<dbReference type="EMBL" id="PXOF01000195">
    <property type="protein sequence ID" value="RGP60193.1"/>
    <property type="molecule type" value="Genomic_DNA"/>
</dbReference>
<evidence type="ECO:0000256" key="3">
    <source>
        <dbReference type="PROSITE-ProRule" id="PRU00023"/>
    </source>
</evidence>
<comment type="caution">
    <text evidence="5">The sequence shown here is derived from an EMBL/GenBank/DDBJ whole genome shotgun (WGS) entry which is preliminary data.</text>
</comment>
<feature type="region of interest" description="Disordered" evidence="4">
    <location>
        <begin position="519"/>
        <end position="544"/>
    </location>
</feature>
<keyword evidence="6" id="KW-1185">Reference proteome</keyword>
<name>A0A395RJF7_FUSSP</name>
<keyword evidence="1" id="KW-0677">Repeat</keyword>
<proteinExistence type="predicted"/>
<dbReference type="Pfam" id="PF12796">
    <property type="entry name" value="Ank_2"/>
    <property type="match status" value="1"/>
</dbReference>
<keyword evidence="2 3" id="KW-0040">ANK repeat</keyword>
<dbReference type="SUPFAM" id="SSF48403">
    <property type="entry name" value="Ankyrin repeat"/>
    <property type="match status" value="1"/>
</dbReference>
<dbReference type="PANTHER" id="PTHR24198">
    <property type="entry name" value="ANKYRIN REPEAT AND PROTEIN KINASE DOMAIN-CONTAINING PROTEIN"/>
    <property type="match status" value="1"/>
</dbReference>
<feature type="compositionally biased region" description="Polar residues" evidence="4">
    <location>
        <begin position="532"/>
        <end position="544"/>
    </location>
</feature>
<feature type="region of interest" description="Disordered" evidence="4">
    <location>
        <begin position="232"/>
        <end position="261"/>
    </location>
</feature>
<protein>
    <submittedName>
        <fullName evidence="5">Ankyrin repeat protein</fullName>
    </submittedName>
</protein>
<evidence type="ECO:0000313" key="6">
    <source>
        <dbReference type="Proteomes" id="UP000266152"/>
    </source>
</evidence>
<feature type="region of interest" description="Disordered" evidence="4">
    <location>
        <begin position="174"/>
        <end position="195"/>
    </location>
</feature>
<dbReference type="PROSITE" id="PS50088">
    <property type="entry name" value="ANK_REPEAT"/>
    <property type="match status" value="1"/>
</dbReference>
<reference evidence="5 6" key="1">
    <citation type="journal article" date="2018" name="PLoS Pathog.">
        <title>Evolution of structural diversity of trichothecenes, a family of toxins produced by plant pathogenic and entomopathogenic fungi.</title>
        <authorList>
            <person name="Proctor R.H."/>
            <person name="McCormick S.P."/>
            <person name="Kim H.S."/>
            <person name="Cardoza R.E."/>
            <person name="Stanley A.M."/>
            <person name="Lindo L."/>
            <person name="Kelly A."/>
            <person name="Brown D.W."/>
            <person name="Lee T."/>
            <person name="Vaughan M.M."/>
            <person name="Alexander N.J."/>
            <person name="Busman M."/>
            <person name="Gutierrez S."/>
        </authorList>
    </citation>
    <scope>NUCLEOTIDE SEQUENCE [LARGE SCALE GENOMIC DNA]</scope>
    <source>
        <strain evidence="5 6">NRRL 3299</strain>
    </source>
</reference>
<gene>
    <name evidence="5" type="ORF">FSPOR_10782</name>
</gene>
<feature type="compositionally biased region" description="Acidic residues" evidence="4">
    <location>
        <begin position="239"/>
        <end position="250"/>
    </location>
</feature>
<accession>A0A395RJF7</accession>